<reference evidence="1" key="1">
    <citation type="submission" date="2021-01" db="EMBL/GenBank/DDBJ databases">
        <title>Fulvivirga kasyanovii gen. nov., sp nov., a novel member of the phylum Bacteroidetes isolated from seawater in a mussel farm.</title>
        <authorList>
            <person name="Zhao L.-H."/>
            <person name="Wang Z.-J."/>
        </authorList>
    </citation>
    <scope>NUCLEOTIDE SEQUENCE</scope>
    <source>
        <strain evidence="1">2943</strain>
    </source>
</reference>
<organism evidence="1 2">
    <name type="scientific">Fulvivirga sediminis</name>
    <dbReference type="NCBI Taxonomy" id="2803949"/>
    <lineage>
        <taxon>Bacteria</taxon>
        <taxon>Pseudomonadati</taxon>
        <taxon>Bacteroidota</taxon>
        <taxon>Cytophagia</taxon>
        <taxon>Cytophagales</taxon>
        <taxon>Fulvivirgaceae</taxon>
        <taxon>Fulvivirga</taxon>
    </lineage>
</organism>
<name>A0A937F8R0_9BACT</name>
<gene>
    <name evidence="1" type="ORF">JL102_20510</name>
</gene>
<evidence type="ECO:0000313" key="1">
    <source>
        <dbReference type="EMBL" id="MBL3658547.1"/>
    </source>
</evidence>
<keyword evidence="1" id="KW-0378">Hydrolase</keyword>
<sequence length="48" mass="5674">MRCFCKPHKFFADSWGSEFVNIDKAGHINVSSRHTYWDEGMQILKKLD</sequence>
<dbReference type="Proteomes" id="UP000659388">
    <property type="component" value="Unassembled WGS sequence"/>
</dbReference>
<dbReference type="EMBL" id="JAESIY010000013">
    <property type="protein sequence ID" value="MBL3658547.1"/>
    <property type="molecule type" value="Genomic_DNA"/>
</dbReference>
<dbReference type="Gene3D" id="3.40.50.1820">
    <property type="entry name" value="alpha/beta hydrolase"/>
    <property type="match status" value="1"/>
</dbReference>
<comment type="caution">
    <text evidence="1">The sequence shown here is derived from an EMBL/GenBank/DDBJ whole genome shotgun (WGS) entry which is preliminary data.</text>
</comment>
<dbReference type="InterPro" id="IPR029058">
    <property type="entry name" value="AB_hydrolase_fold"/>
</dbReference>
<dbReference type="Pfam" id="PF06821">
    <property type="entry name" value="Ser_hydrolase"/>
    <property type="match status" value="1"/>
</dbReference>
<evidence type="ECO:0000313" key="2">
    <source>
        <dbReference type="Proteomes" id="UP000659388"/>
    </source>
</evidence>
<protein>
    <submittedName>
        <fullName evidence="1">Alpha/beta hydrolase</fullName>
    </submittedName>
</protein>
<keyword evidence="2" id="KW-1185">Reference proteome</keyword>
<dbReference type="InterPro" id="IPR010662">
    <property type="entry name" value="RBBP9/YdeN"/>
</dbReference>
<proteinExistence type="predicted"/>
<dbReference type="GO" id="GO:0016787">
    <property type="term" value="F:hydrolase activity"/>
    <property type="evidence" value="ECO:0007669"/>
    <property type="project" value="UniProtKB-KW"/>
</dbReference>
<accession>A0A937F8R0</accession>
<dbReference type="AlphaFoldDB" id="A0A937F8R0"/>